<sequence>MDTKFPSIEKLQHLVSNLQYDLGDACPKLIPLIGTTKLHGAHVDVVIDAPSNIRLQSRNVLDLTTENDVYGFAKWKAISEAEPQTPIDPVHPLILACEFIGNGIQKGVAIAQLNKRLVILMASINGTWLPDEPDADLVAEEMEGLVAVVEQECPFAKTFGIKGTGEGIVWKVADTRRFQGARYWCKTKGGKHAVSHANKVDERLEDKEKLAAFVDAVVTESRLEQGWMYLEELGAPKDVARIGMFVKWLVADCVKEEREEIKEKGVDEKKLRGAIAGKGKVWFKKRLEEG</sequence>
<gene>
    <name evidence="2" type="ORF">IMSHALPRED_001993</name>
</gene>
<evidence type="ECO:0000313" key="2">
    <source>
        <dbReference type="EMBL" id="CAF9940350.1"/>
    </source>
</evidence>
<evidence type="ECO:0000313" key="3">
    <source>
        <dbReference type="Proteomes" id="UP000664534"/>
    </source>
</evidence>
<dbReference type="AlphaFoldDB" id="A0A8H3J453"/>
<comment type="caution">
    <text evidence="2">The sequence shown here is derived from an EMBL/GenBank/DDBJ whole genome shotgun (WGS) entry which is preliminary data.</text>
</comment>
<dbReference type="EMBL" id="CAJPDT010000130">
    <property type="protein sequence ID" value="CAF9940350.1"/>
    <property type="molecule type" value="Genomic_DNA"/>
</dbReference>
<dbReference type="InterPro" id="IPR021122">
    <property type="entry name" value="RNA_ligase_dom_REL/Rnl2"/>
</dbReference>
<feature type="domain" description="RNA ligase" evidence="1">
    <location>
        <begin position="32"/>
        <end position="187"/>
    </location>
</feature>
<name>A0A8H3J453_9LECA</name>
<evidence type="ECO:0000259" key="1">
    <source>
        <dbReference type="Pfam" id="PF09414"/>
    </source>
</evidence>
<dbReference type="OrthoDB" id="10005335at2759"/>
<reference evidence="2" key="1">
    <citation type="submission" date="2021-03" db="EMBL/GenBank/DDBJ databases">
        <authorList>
            <person name="Tagirdzhanova G."/>
        </authorList>
    </citation>
    <scope>NUCLEOTIDE SEQUENCE</scope>
</reference>
<dbReference type="Proteomes" id="UP000664534">
    <property type="component" value="Unassembled WGS sequence"/>
</dbReference>
<dbReference type="SUPFAM" id="SSF56091">
    <property type="entry name" value="DNA ligase/mRNA capping enzyme, catalytic domain"/>
    <property type="match status" value="1"/>
</dbReference>
<proteinExistence type="predicted"/>
<dbReference type="Pfam" id="PF09414">
    <property type="entry name" value="RNA_ligase"/>
    <property type="match status" value="1"/>
</dbReference>
<organism evidence="2 3">
    <name type="scientific">Imshaugia aleurites</name>
    <dbReference type="NCBI Taxonomy" id="172621"/>
    <lineage>
        <taxon>Eukaryota</taxon>
        <taxon>Fungi</taxon>
        <taxon>Dikarya</taxon>
        <taxon>Ascomycota</taxon>
        <taxon>Pezizomycotina</taxon>
        <taxon>Lecanoromycetes</taxon>
        <taxon>OSLEUM clade</taxon>
        <taxon>Lecanoromycetidae</taxon>
        <taxon>Lecanorales</taxon>
        <taxon>Lecanorineae</taxon>
        <taxon>Parmeliaceae</taxon>
        <taxon>Imshaugia</taxon>
    </lineage>
</organism>
<protein>
    <recommendedName>
        <fullName evidence="1">RNA ligase domain-containing protein</fullName>
    </recommendedName>
</protein>
<accession>A0A8H3J453</accession>
<keyword evidence="3" id="KW-1185">Reference proteome</keyword>